<evidence type="ECO:0000256" key="4">
    <source>
        <dbReference type="ARBA" id="ARBA00023163"/>
    </source>
</evidence>
<dbReference type="InterPro" id="IPR005119">
    <property type="entry name" value="LysR_subst-bd"/>
</dbReference>
<accession>A0ABU1HW83</accession>
<dbReference type="InterPro" id="IPR036388">
    <property type="entry name" value="WH-like_DNA-bd_sf"/>
</dbReference>
<evidence type="ECO:0000313" key="6">
    <source>
        <dbReference type="EMBL" id="MDR6144072.1"/>
    </source>
</evidence>
<reference evidence="6 7" key="1">
    <citation type="submission" date="2023-08" db="EMBL/GenBank/DDBJ databases">
        <title>Functional and genomic diversity of the sorghum phyllosphere microbiome.</title>
        <authorList>
            <person name="Shade A."/>
        </authorList>
    </citation>
    <scope>NUCLEOTIDE SEQUENCE [LARGE SCALE GENOMIC DNA]</scope>
    <source>
        <strain evidence="6 7">SORGH_AS_0445</strain>
    </source>
</reference>
<dbReference type="SUPFAM" id="SSF53850">
    <property type="entry name" value="Periplasmic binding protein-like II"/>
    <property type="match status" value="1"/>
</dbReference>
<dbReference type="PROSITE" id="PS50931">
    <property type="entry name" value="HTH_LYSR"/>
    <property type="match status" value="1"/>
</dbReference>
<dbReference type="RefSeq" id="WP_309693926.1">
    <property type="nucleotide sequence ID" value="NZ_JAVIZQ010000001.1"/>
</dbReference>
<dbReference type="InterPro" id="IPR036390">
    <property type="entry name" value="WH_DNA-bd_sf"/>
</dbReference>
<dbReference type="Proteomes" id="UP001249291">
    <property type="component" value="Unassembled WGS sequence"/>
</dbReference>
<evidence type="ECO:0000256" key="3">
    <source>
        <dbReference type="ARBA" id="ARBA00023125"/>
    </source>
</evidence>
<organism evidence="6 7">
    <name type="scientific">Microbacterium foliorum</name>
    <dbReference type="NCBI Taxonomy" id="104336"/>
    <lineage>
        <taxon>Bacteria</taxon>
        <taxon>Bacillati</taxon>
        <taxon>Actinomycetota</taxon>
        <taxon>Actinomycetes</taxon>
        <taxon>Micrococcales</taxon>
        <taxon>Microbacteriaceae</taxon>
        <taxon>Microbacterium</taxon>
    </lineage>
</organism>
<dbReference type="Pfam" id="PF00126">
    <property type="entry name" value="HTH_1"/>
    <property type="match status" value="1"/>
</dbReference>
<evidence type="ECO:0000256" key="1">
    <source>
        <dbReference type="ARBA" id="ARBA00009437"/>
    </source>
</evidence>
<proteinExistence type="inferred from homology"/>
<feature type="domain" description="HTH lysR-type" evidence="5">
    <location>
        <begin position="3"/>
        <end position="60"/>
    </location>
</feature>
<keyword evidence="4" id="KW-0804">Transcription</keyword>
<dbReference type="Gene3D" id="1.10.10.10">
    <property type="entry name" value="Winged helix-like DNA-binding domain superfamily/Winged helix DNA-binding domain"/>
    <property type="match status" value="1"/>
</dbReference>
<gene>
    <name evidence="6" type="ORF">QE375_003626</name>
</gene>
<dbReference type="PRINTS" id="PR00039">
    <property type="entry name" value="HTHLYSR"/>
</dbReference>
<dbReference type="EMBL" id="JAVIZQ010000001">
    <property type="protein sequence ID" value="MDR6144072.1"/>
    <property type="molecule type" value="Genomic_DNA"/>
</dbReference>
<dbReference type="Gene3D" id="3.40.190.10">
    <property type="entry name" value="Periplasmic binding protein-like II"/>
    <property type="match status" value="2"/>
</dbReference>
<sequence>MALDLDLLRVFVEVFDRGSLTRAAITLRVTQPSVSYSLTRLRRELADPLFIRSAQGMEPTPRALDLYPVARSAIDQIDAVVDRSRFDPATATTRFRLALTDMGESALLPPLLERLSQTAPHIGIDVVPMDADYVERWLLRGEVDAAIASIVPSSRVASTVLFDERYVCVADWPGEARTPLTAAELSALRFAALDSTAGHPGAVTVLPDHGASLDVVLRTAHLSTLPEAIRRGRLAAIVPSRIASGFEQRWGLSMRELPPSFASFQVRLLSNGSDYVSAARRWLLETVTETIGDPR</sequence>
<dbReference type="SUPFAM" id="SSF46785">
    <property type="entry name" value="Winged helix' DNA-binding domain"/>
    <property type="match status" value="1"/>
</dbReference>
<keyword evidence="2" id="KW-0805">Transcription regulation</keyword>
<dbReference type="InterPro" id="IPR000847">
    <property type="entry name" value="LysR_HTH_N"/>
</dbReference>
<keyword evidence="3 6" id="KW-0238">DNA-binding</keyword>
<dbReference type="PANTHER" id="PTHR30118">
    <property type="entry name" value="HTH-TYPE TRANSCRIPTIONAL REGULATOR LEUO-RELATED"/>
    <property type="match status" value="1"/>
</dbReference>
<comment type="caution">
    <text evidence="6">The sequence shown here is derived from an EMBL/GenBank/DDBJ whole genome shotgun (WGS) entry which is preliminary data.</text>
</comment>
<keyword evidence="7" id="KW-1185">Reference proteome</keyword>
<evidence type="ECO:0000256" key="2">
    <source>
        <dbReference type="ARBA" id="ARBA00023015"/>
    </source>
</evidence>
<dbReference type="PANTHER" id="PTHR30118:SF15">
    <property type="entry name" value="TRANSCRIPTIONAL REGULATORY PROTEIN"/>
    <property type="match status" value="1"/>
</dbReference>
<dbReference type="InterPro" id="IPR050389">
    <property type="entry name" value="LysR-type_TF"/>
</dbReference>
<dbReference type="Pfam" id="PF03466">
    <property type="entry name" value="LysR_substrate"/>
    <property type="match status" value="1"/>
</dbReference>
<evidence type="ECO:0000313" key="7">
    <source>
        <dbReference type="Proteomes" id="UP001249291"/>
    </source>
</evidence>
<protein>
    <submittedName>
        <fullName evidence="6">DNA-binding transcriptional LysR family regulator</fullName>
    </submittedName>
</protein>
<comment type="similarity">
    <text evidence="1">Belongs to the LysR transcriptional regulatory family.</text>
</comment>
<dbReference type="GO" id="GO:0003677">
    <property type="term" value="F:DNA binding"/>
    <property type="evidence" value="ECO:0007669"/>
    <property type="project" value="UniProtKB-KW"/>
</dbReference>
<evidence type="ECO:0000259" key="5">
    <source>
        <dbReference type="PROSITE" id="PS50931"/>
    </source>
</evidence>
<name>A0ABU1HW83_9MICO</name>